<feature type="compositionally biased region" description="Polar residues" evidence="1">
    <location>
        <begin position="109"/>
        <end position="120"/>
    </location>
</feature>
<name>A0AAD3MV90_LATJO</name>
<dbReference type="GO" id="GO:0006099">
    <property type="term" value="P:tricarboxylic acid cycle"/>
    <property type="evidence" value="ECO:0007669"/>
    <property type="project" value="TreeGrafter"/>
</dbReference>
<dbReference type="GO" id="GO:0003994">
    <property type="term" value="F:aconitate hydratase activity"/>
    <property type="evidence" value="ECO:0007669"/>
    <property type="project" value="TreeGrafter"/>
</dbReference>
<evidence type="ECO:0000313" key="3">
    <source>
        <dbReference type="Proteomes" id="UP001279410"/>
    </source>
</evidence>
<dbReference type="PANTHER" id="PTHR43160">
    <property type="entry name" value="ACONITATE HYDRATASE B"/>
    <property type="match status" value="1"/>
</dbReference>
<dbReference type="GO" id="GO:0051539">
    <property type="term" value="F:4 iron, 4 sulfur cluster binding"/>
    <property type="evidence" value="ECO:0007669"/>
    <property type="project" value="TreeGrafter"/>
</dbReference>
<feature type="compositionally biased region" description="Basic and acidic residues" evidence="1">
    <location>
        <begin position="145"/>
        <end position="156"/>
    </location>
</feature>
<comment type="caution">
    <text evidence="2">The sequence shown here is derived from an EMBL/GenBank/DDBJ whole genome shotgun (WGS) entry which is preliminary data.</text>
</comment>
<dbReference type="GO" id="GO:0005829">
    <property type="term" value="C:cytosol"/>
    <property type="evidence" value="ECO:0007669"/>
    <property type="project" value="TreeGrafter"/>
</dbReference>
<evidence type="ECO:0000313" key="2">
    <source>
        <dbReference type="EMBL" id="GLD60472.1"/>
    </source>
</evidence>
<proteinExistence type="predicted"/>
<keyword evidence="3" id="KW-1185">Reference proteome</keyword>
<organism evidence="2 3">
    <name type="scientific">Lates japonicus</name>
    <name type="common">Japanese lates</name>
    <dbReference type="NCBI Taxonomy" id="270547"/>
    <lineage>
        <taxon>Eukaryota</taxon>
        <taxon>Metazoa</taxon>
        <taxon>Chordata</taxon>
        <taxon>Craniata</taxon>
        <taxon>Vertebrata</taxon>
        <taxon>Euteleostomi</taxon>
        <taxon>Actinopterygii</taxon>
        <taxon>Neopterygii</taxon>
        <taxon>Teleostei</taxon>
        <taxon>Neoteleostei</taxon>
        <taxon>Acanthomorphata</taxon>
        <taxon>Carangaria</taxon>
        <taxon>Carangaria incertae sedis</taxon>
        <taxon>Centropomidae</taxon>
        <taxon>Lates</taxon>
    </lineage>
</organism>
<dbReference type="GO" id="GO:0005739">
    <property type="term" value="C:mitochondrion"/>
    <property type="evidence" value="ECO:0007669"/>
    <property type="project" value="TreeGrafter"/>
</dbReference>
<feature type="compositionally biased region" description="Basic and acidic residues" evidence="1">
    <location>
        <begin position="84"/>
        <end position="106"/>
    </location>
</feature>
<feature type="region of interest" description="Disordered" evidence="1">
    <location>
        <begin position="74"/>
        <end position="156"/>
    </location>
</feature>
<dbReference type="PANTHER" id="PTHR43160:SF3">
    <property type="entry name" value="ACONITATE HYDRATASE, MITOCHONDRIAL"/>
    <property type="match status" value="1"/>
</dbReference>
<evidence type="ECO:0000256" key="1">
    <source>
        <dbReference type="SAM" id="MobiDB-lite"/>
    </source>
</evidence>
<dbReference type="InterPro" id="IPR050926">
    <property type="entry name" value="Aconitase/IPM_isomerase"/>
</dbReference>
<dbReference type="Proteomes" id="UP001279410">
    <property type="component" value="Unassembled WGS sequence"/>
</dbReference>
<dbReference type="AlphaFoldDB" id="A0AAD3MV90"/>
<reference evidence="2" key="1">
    <citation type="submission" date="2022-08" db="EMBL/GenBank/DDBJ databases">
        <title>Genome sequencing of akame (Lates japonicus).</title>
        <authorList>
            <person name="Hashiguchi Y."/>
            <person name="Takahashi H."/>
        </authorList>
    </citation>
    <scope>NUCLEOTIDE SEQUENCE</scope>
    <source>
        <strain evidence="2">Kochi</strain>
    </source>
</reference>
<accession>A0AAD3MV90</accession>
<sequence>MAEIPREPKCPKIGVRLTGTLSGWDFQGRHPEVAGILTVKGGTGAIVEYHGPERPISCTVEALTSTDHSLLTWASTPGSLRSGHSKEERLAPEEGRGRKEREEYHHTPFNRNFTARNANPATHALSPLPEAVDEPSSNRLQLLEPSDKWHGKDLKT</sequence>
<protein>
    <submittedName>
        <fullName evidence="2">Aconitate hydratase, mitochondrial-like protein</fullName>
    </submittedName>
</protein>
<gene>
    <name evidence="2" type="ORF">AKAME5_001236300</name>
</gene>
<dbReference type="EMBL" id="BRZM01000041">
    <property type="protein sequence ID" value="GLD60472.1"/>
    <property type="molecule type" value="Genomic_DNA"/>
</dbReference>